<keyword evidence="5" id="KW-1185">Reference proteome</keyword>
<feature type="domain" description="Enoyl reductase (ER)" evidence="3">
    <location>
        <begin position="14"/>
        <end position="342"/>
    </location>
</feature>
<proteinExistence type="predicted"/>
<evidence type="ECO:0000259" key="3">
    <source>
        <dbReference type="SMART" id="SM00829"/>
    </source>
</evidence>
<evidence type="ECO:0000313" key="4">
    <source>
        <dbReference type="EMBL" id="SHE68707.1"/>
    </source>
</evidence>
<dbReference type="Pfam" id="PF08240">
    <property type="entry name" value="ADH_N"/>
    <property type="match status" value="1"/>
</dbReference>
<evidence type="ECO:0000256" key="1">
    <source>
        <dbReference type="ARBA" id="ARBA00022857"/>
    </source>
</evidence>
<dbReference type="GO" id="GO:0070402">
    <property type="term" value="F:NADPH binding"/>
    <property type="evidence" value="ECO:0007669"/>
    <property type="project" value="TreeGrafter"/>
</dbReference>
<dbReference type="SMART" id="SM00829">
    <property type="entry name" value="PKS_ER"/>
    <property type="match status" value="1"/>
</dbReference>
<name>A0A1M4VIR3_9RHOB</name>
<reference evidence="5" key="1">
    <citation type="submission" date="2016-11" db="EMBL/GenBank/DDBJ databases">
        <authorList>
            <person name="Varghese N."/>
            <person name="Submissions S."/>
        </authorList>
    </citation>
    <scope>NUCLEOTIDE SEQUENCE [LARGE SCALE GENOMIC DNA]</scope>
    <source>
        <strain evidence="5">DSM 100566</strain>
    </source>
</reference>
<sequence>MTNVMAGVVLTGHGGPDMLEWRDDMAIPTPKPDEVLIEVAASSVNNTDINTRIGWYSQTVRGATDAVSETSDADASWSGTPLGLPRIQGADVCGRISRVGRDIDPNRIGERVLVRTMQNHDGAVWTMGSECDGGFAQFCVARAHDAIVVDSSWSDLELATLPCAYSTAEGMLQRASLKAERVLITGASGGVGAAAVQLAKMRGAHVTGVTTPSKANAVRELGADAILTRDETPPRGAFDVLVDLVAGPGFPDMLDGLADFGRYVCSGAIAGPIVELDVRKLYLRDLSFFGSTFQPDNIMPDLIGYVEAGRLRPAVTATFLLRDLKAAQAAFAAKTHVGKIAIDVAGGT</sequence>
<dbReference type="Gene3D" id="3.40.50.720">
    <property type="entry name" value="NAD(P)-binding Rossmann-like Domain"/>
    <property type="match status" value="1"/>
</dbReference>
<dbReference type="Proteomes" id="UP000184144">
    <property type="component" value="Unassembled WGS sequence"/>
</dbReference>
<dbReference type="AlphaFoldDB" id="A0A1M4VIR3"/>
<dbReference type="PANTHER" id="PTHR48106">
    <property type="entry name" value="QUINONE OXIDOREDUCTASE PIG3-RELATED"/>
    <property type="match status" value="1"/>
</dbReference>
<dbReference type="PANTHER" id="PTHR48106:SF18">
    <property type="entry name" value="QUINONE OXIDOREDUCTASE PIG3"/>
    <property type="match status" value="1"/>
</dbReference>
<dbReference type="Pfam" id="PF00107">
    <property type="entry name" value="ADH_zinc_N"/>
    <property type="match status" value="1"/>
</dbReference>
<dbReference type="InterPro" id="IPR011032">
    <property type="entry name" value="GroES-like_sf"/>
</dbReference>
<dbReference type="SUPFAM" id="SSF50129">
    <property type="entry name" value="GroES-like"/>
    <property type="match status" value="1"/>
</dbReference>
<keyword evidence="1" id="KW-0521">NADP</keyword>
<gene>
    <name evidence="4" type="ORF">SAMN05444273_102268</name>
</gene>
<keyword evidence="2" id="KW-0560">Oxidoreductase</keyword>
<organism evidence="4 5">
    <name type="scientific">Litoreibacter ascidiaceicola</name>
    <dbReference type="NCBI Taxonomy" id="1486859"/>
    <lineage>
        <taxon>Bacteria</taxon>
        <taxon>Pseudomonadati</taxon>
        <taxon>Pseudomonadota</taxon>
        <taxon>Alphaproteobacteria</taxon>
        <taxon>Rhodobacterales</taxon>
        <taxon>Roseobacteraceae</taxon>
        <taxon>Litoreibacter</taxon>
    </lineage>
</organism>
<dbReference type="InterPro" id="IPR036291">
    <property type="entry name" value="NAD(P)-bd_dom_sf"/>
</dbReference>
<accession>A0A1M4VIR3</accession>
<evidence type="ECO:0000256" key="2">
    <source>
        <dbReference type="ARBA" id="ARBA00023002"/>
    </source>
</evidence>
<dbReference type="GO" id="GO:0016651">
    <property type="term" value="F:oxidoreductase activity, acting on NAD(P)H"/>
    <property type="evidence" value="ECO:0007669"/>
    <property type="project" value="TreeGrafter"/>
</dbReference>
<dbReference type="SUPFAM" id="SSF51735">
    <property type="entry name" value="NAD(P)-binding Rossmann-fold domains"/>
    <property type="match status" value="1"/>
</dbReference>
<dbReference type="EMBL" id="FQUV01000002">
    <property type="protein sequence ID" value="SHE68707.1"/>
    <property type="molecule type" value="Genomic_DNA"/>
</dbReference>
<evidence type="ECO:0000313" key="5">
    <source>
        <dbReference type="Proteomes" id="UP000184144"/>
    </source>
</evidence>
<dbReference type="OrthoDB" id="9788224at2"/>
<dbReference type="InterPro" id="IPR013149">
    <property type="entry name" value="ADH-like_C"/>
</dbReference>
<dbReference type="Gene3D" id="3.90.180.10">
    <property type="entry name" value="Medium-chain alcohol dehydrogenases, catalytic domain"/>
    <property type="match status" value="1"/>
</dbReference>
<dbReference type="STRING" id="1486859.SAMN05444273_102268"/>
<dbReference type="InterPro" id="IPR020843">
    <property type="entry name" value="ER"/>
</dbReference>
<protein>
    <submittedName>
        <fullName evidence="4">NADPH:quinone reductase</fullName>
    </submittedName>
</protein>
<dbReference type="RefSeq" id="WP_073141124.1">
    <property type="nucleotide sequence ID" value="NZ_FQUV01000002.1"/>
</dbReference>
<dbReference type="InterPro" id="IPR013154">
    <property type="entry name" value="ADH-like_N"/>
</dbReference>